<dbReference type="Proteomes" id="UP000275321">
    <property type="component" value="Unassembled WGS sequence"/>
</dbReference>
<comment type="caution">
    <text evidence="1">The sequence shown here is derived from an EMBL/GenBank/DDBJ whole genome shotgun (WGS) entry which is preliminary data.</text>
</comment>
<dbReference type="EMBL" id="RHWT01000060">
    <property type="protein sequence ID" value="RSB25031.1"/>
    <property type="molecule type" value="Genomic_DNA"/>
</dbReference>
<protein>
    <submittedName>
        <fullName evidence="1">Uncharacterized protein</fullName>
    </submittedName>
</protein>
<reference evidence="1 2" key="1">
    <citation type="submission" date="2018-10" db="EMBL/GenBank/DDBJ databases">
        <title>Transmission dynamics of multidrug resistant bacteria on intensive care unit surfaces.</title>
        <authorList>
            <person name="D'Souza A.W."/>
            <person name="Potter R.F."/>
            <person name="Wallace M."/>
            <person name="Shupe A."/>
            <person name="Patel S."/>
            <person name="Sun S."/>
            <person name="Gul D."/>
            <person name="Kwon J.H."/>
            <person name="Andleeb S."/>
            <person name="Burnham C.-A.D."/>
            <person name="Dantas G."/>
        </authorList>
    </citation>
    <scope>NUCLEOTIDE SEQUENCE [LARGE SCALE GENOMIC DNA]</scope>
    <source>
        <strain evidence="1 2">EC_073</strain>
    </source>
</reference>
<evidence type="ECO:0000313" key="1">
    <source>
        <dbReference type="EMBL" id="RSB25031.1"/>
    </source>
</evidence>
<evidence type="ECO:0000313" key="2">
    <source>
        <dbReference type="Proteomes" id="UP000275321"/>
    </source>
</evidence>
<accession>A0A3R8ZUR8</accession>
<name>A0A3R8ZUR8_ENTCL</name>
<organism evidence="1 2">
    <name type="scientific">Enterobacter cloacae</name>
    <dbReference type="NCBI Taxonomy" id="550"/>
    <lineage>
        <taxon>Bacteria</taxon>
        <taxon>Pseudomonadati</taxon>
        <taxon>Pseudomonadota</taxon>
        <taxon>Gammaproteobacteria</taxon>
        <taxon>Enterobacterales</taxon>
        <taxon>Enterobacteriaceae</taxon>
        <taxon>Enterobacter</taxon>
        <taxon>Enterobacter cloacae complex</taxon>
    </lineage>
</organism>
<proteinExistence type="predicted"/>
<sequence length="115" mass="13202">MSDFTFDCTTDPVEAEVSQAIAGYKMALINAHYRNFCHRFLCKLKDEEALENERILVIQEKQCRFVVNKSPEHIQVLKSIIDEQSGAARIQDKYSNLIEPSCQSAKSAIDHVKRR</sequence>
<dbReference type="RefSeq" id="WP_125366684.1">
    <property type="nucleotide sequence ID" value="NZ_JBDPIK010000047.1"/>
</dbReference>
<gene>
    <name evidence="1" type="ORF">EGK68_24580</name>
</gene>
<dbReference type="AlphaFoldDB" id="A0A3R8ZUR8"/>